<keyword evidence="1" id="KW-1185">Reference proteome</keyword>
<evidence type="ECO:0000313" key="1">
    <source>
        <dbReference type="Proteomes" id="UP000035680"/>
    </source>
</evidence>
<evidence type="ECO:0000313" key="2">
    <source>
        <dbReference type="WBParaSite" id="SVE_0778700.1"/>
    </source>
</evidence>
<dbReference type="Proteomes" id="UP000035680">
    <property type="component" value="Unassembled WGS sequence"/>
</dbReference>
<name>A0A0K0FFZ0_STRVS</name>
<sequence>MNERGNLSMIEELLTVNIIRRKILEYIPSFYDISNLAKASRYIDYLIYNDTITRDMLEYPDKQNIVITNKDGVFENKKRQKLRNIIFVEDDKFFWRIDSARHFYGETFIKRSLITINIQNEVQKCRRKDRILFIKKLVEEMRLNCHIRKDSSTLNLTGNFFSNGYILFHILYYMKHANVTSIQIPIHCFIATFRKYNELKSNIFKGFPKLNKLIFYNNSTINDYQDILKNKNIIKGVLRSFSRKKNPTLIIQCKENSCRILDYILTILHFGNKYNIKIKCDGQFLFPLFRRNSNENCSFLRCVHFPMGEITHYFYYELTNATEFFDIMLNLKCYRNLEELELKFMYSNIKESIEQFCESKSFNSPFVHCKYLKKIKFDFSEYYSEDNFDRFSKDLEYLASLMPTTIEKIELSNAKNLSTETIQIMDKYMPNIKLLIMNNGSYKDCDCLSAFQNLQAIISNKNHAIILPRSLKLLAIKNENSQKDLNSTHIQEELVKIFSEIFKKCLHSSKEQFIFFDDIKYWDMYKCVIQRYFY</sequence>
<reference evidence="2" key="2">
    <citation type="submission" date="2015-08" db="UniProtKB">
        <authorList>
            <consortium name="WormBaseParasite"/>
        </authorList>
    </citation>
    <scope>IDENTIFICATION</scope>
</reference>
<protein>
    <submittedName>
        <fullName evidence="2">F-box domain-containing protein</fullName>
    </submittedName>
</protein>
<organism evidence="1 2">
    <name type="scientific">Strongyloides venezuelensis</name>
    <name type="common">Threadworm</name>
    <dbReference type="NCBI Taxonomy" id="75913"/>
    <lineage>
        <taxon>Eukaryota</taxon>
        <taxon>Metazoa</taxon>
        <taxon>Ecdysozoa</taxon>
        <taxon>Nematoda</taxon>
        <taxon>Chromadorea</taxon>
        <taxon>Rhabditida</taxon>
        <taxon>Tylenchina</taxon>
        <taxon>Panagrolaimomorpha</taxon>
        <taxon>Strongyloidoidea</taxon>
        <taxon>Strongyloididae</taxon>
        <taxon>Strongyloides</taxon>
    </lineage>
</organism>
<dbReference type="AlphaFoldDB" id="A0A0K0FFZ0"/>
<dbReference type="WBParaSite" id="SVE_0778700.1">
    <property type="protein sequence ID" value="SVE_0778700.1"/>
    <property type="gene ID" value="SVE_0778700"/>
</dbReference>
<reference evidence="1" key="1">
    <citation type="submission" date="2014-07" db="EMBL/GenBank/DDBJ databases">
        <authorList>
            <person name="Martin A.A"/>
            <person name="De Silva N."/>
        </authorList>
    </citation>
    <scope>NUCLEOTIDE SEQUENCE</scope>
</reference>
<accession>A0A0K0FFZ0</accession>
<proteinExistence type="predicted"/>